<sequence length="486" mass="52886">MPNRCMLSGQMIVVVVLVCVSLASVITYTLTSSSAVGYLSQSSSPFHSPSLQQRQGGGELGGALVAATEAAAAAAASARHCTPPASSVAAPPAFDALYPPVNVSAVTSVVADLARWASSLAKPDWRTDDVLIVLPDPSEPTDWSIVDSLPVPSGRPPFASLAEFDEWKMKASGSVTEDMLTPLPTVRSQWGRQLGNEYMGNTKMGMASFVVDGITIIIKRSDRPQPVLHTDKIEPIMRLVNECGFHKIVAQHWVDKWQGVPTMFAVVSPGVTVELGRGRPAKVYPPHTRTMFANIPSWQVRLMALYDMLFSYTDRHYGNILVDEQFNIYSIDAFQNTLGDNPLAVNSILLPFTSKYGIHRLSFEFLFKNMPMPTYDDPTVTLDYRCHTPGGRIGVVFPPPLRSCMADLASADPPDLVARYGFPKLAAAETLVDNARSLLIHGFEATAFAAANRSLHSNPKEALQPWLSPSQPCCLLIGNWSTVGRR</sequence>
<keyword evidence="3" id="KW-1185">Reference proteome</keyword>
<keyword evidence="1" id="KW-0732">Signal</keyword>
<reference evidence="2 3" key="1">
    <citation type="submission" date="2010-05" db="EMBL/GenBank/DDBJ databases">
        <title>The Genome Sequence of Thecamonas trahens ATCC 50062.</title>
        <authorList>
            <consortium name="The Broad Institute Genome Sequencing Platform"/>
            <person name="Russ C."/>
            <person name="Cuomo C."/>
            <person name="Shea T."/>
            <person name="Young S.K."/>
            <person name="Zeng Q."/>
            <person name="Koehrsen M."/>
            <person name="Haas B."/>
            <person name="Borodovsky M."/>
            <person name="Guigo R."/>
            <person name="Alvarado L."/>
            <person name="Berlin A."/>
            <person name="Bochicchio J."/>
            <person name="Borenstein D."/>
            <person name="Chapman S."/>
            <person name="Chen Z."/>
            <person name="Freedman E."/>
            <person name="Gellesch M."/>
            <person name="Goldberg J."/>
            <person name="Griggs A."/>
            <person name="Gujja S."/>
            <person name="Heilman E."/>
            <person name="Heiman D."/>
            <person name="Hepburn T."/>
            <person name="Howarth C."/>
            <person name="Jen D."/>
            <person name="Larson L."/>
            <person name="Mehta T."/>
            <person name="Park D."/>
            <person name="Pearson M."/>
            <person name="Roberts A."/>
            <person name="Saif S."/>
            <person name="Shenoy N."/>
            <person name="Sisk P."/>
            <person name="Stolte C."/>
            <person name="Sykes S."/>
            <person name="Thomson T."/>
            <person name="Walk T."/>
            <person name="White J."/>
            <person name="Yandava C."/>
            <person name="Burger G."/>
            <person name="Gray M.W."/>
            <person name="Holland P.W.H."/>
            <person name="King N."/>
            <person name="Lang F.B.F."/>
            <person name="Roger A.J."/>
            <person name="Ruiz-Trillo I."/>
            <person name="Lander E."/>
            <person name="Nusbaum C."/>
        </authorList>
    </citation>
    <scope>NUCLEOTIDE SEQUENCE [LARGE SCALE GENOMIC DNA]</scope>
    <source>
        <strain evidence="2 3">ATCC 50062</strain>
    </source>
</reference>
<evidence type="ECO:0008006" key="4">
    <source>
        <dbReference type="Google" id="ProtNLM"/>
    </source>
</evidence>
<dbReference type="Proteomes" id="UP000054408">
    <property type="component" value="Unassembled WGS sequence"/>
</dbReference>
<feature type="signal peptide" evidence="1">
    <location>
        <begin position="1"/>
        <end position="23"/>
    </location>
</feature>
<protein>
    <recommendedName>
        <fullName evidence="4">PI3K/PI4K catalytic domain-containing protein</fullName>
    </recommendedName>
</protein>
<name>A0A0L0DQH6_THETB</name>
<dbReference type="OrthoDB" id="498415at2759"/>
<gene>
    <name evidence="2" type="ORF">AMSG_10260</name>
</gene>
<evidence type="ECO:0000313" key="2">
    <source>
        <dbReference type="EMBL" id="KNC54281.1"/>
    </source>
</evidence>
<dbReference type="eggNOG" id="ENOG502SSSJ">
    <property type="taxonomic scope" value="Eukaryota"/>
</dbReference>
<dbReference type="EMBL" id="GL349488">
    <property type="protein sequence ID" value="KNC54281.1"/>
    <property type="molecule type" value="Genomic_DNA"/>
</dbReference>
<dbReference type="GeneID" id="25568528"/>
<accession>A0A0L0DQH6</accession>
<proteinExistence type="predicted"/>
<feature type="chain" id="PRO_5005537840" description="PI3K/PI4K catalytic domain-containing protein" evidence="1">
    <location>
        <begin position="24"/>
        <end position="486"/>
    </location>
</feature>
<evidence type="ECO:0000313" key="3">
    <source>
        <dbReference type="Proteomes" id="UP000054408"/>
    </source>
</evidence>
<evidence type="ECO:0000256" key="1">
    <source>
        <dbReference type="SAM" id="SignalP"/>
    </source>
</evidence>
<dbReference type="RefSeq" id="XP_013753746.1">
    <property type="nucleotide sequence ID" value="XM_013898292.1"/>
</dbReference>
<organism evidence="2 3">
    <name type="scientific">Thecamonas trahens ATCC 50062</name>
    <dbReference type="NCBI Taxonomy" id="461836"/>
    <lineage>
        <taxon>Eukaryota</taxon>
        <taxon>Apusozoa</taxon>
        <taxon>Apusomonadida</taxon>
        <taxon>Apusomonadidae</taxon>
        <taxon>Thecamonas</taxon>
    </lineage>
</organism>
<dbReference type="AlphaFoldDB" id="A0A0L0DQH6"/>